<name>A0ABT7JC79_9ACTN</name>
<keyword evidence="3" id="KW-1185">Reference proteome</keyword>
<evidence type="ECO:0000259" key="1">
    <source>
        <dbReference type="PROSITE" id="PS50943"/>
    </source>
</evidence>
<dbReference type="PROSITE" id="PS50943">
    <property type="entry name" value="HTH_CROC1"/>
    <property type="match status" value="1"/>
</dbReference>
<dbReference type="Proteomes" id="UP001241926">
    <property type="component" value="Unassembled WGS sequence"/>
</dbReference>
<evidence type="ECO:0000313" key="2">
    <source>
        <dbReference type="EMBL" id="MDL2081972.1"/>
    </source>
</evidence>
<dbReference type="CDD" id="cd00093">
    <property type="entry name" value="HTH_XRE"/>
    <property type="match status" value="1"/>
</dbReference>
<dbReference type="InterPro" id="IPR001387">
    <property type="entry name" value="Cro/C1-type_HTH"/>
</dbReference>
<reference evidence="2 3" key="1">
    <citation type="submission" date="2023-05" db="EMBL/GenBank/DDBJ databases">
        <title>Streptomyces fuscus sp. nov., a brown-black pigment producing actinomyces isolated from dry sand of Sea duck farm.</title>
        <authorList>
            <person name="Xie J."/>
            <person name="Shen N."/>
        </authorList>
    </citation>
    <scope>NUCLEOTIDE SEQUENCE [LARGE SCALE GENOMIC DNA]</scope>
    <source>
        <strain evidence="2 3">GXMU-J15</strain>
    </source>
</reference>
<protein>
    <submittedName>
        <fullName evidence="2">Helix-turn-helix transcriptional regulator</fullName>
    </submittedName>
</protein>
<organism evidence="2 3">
    <name type="scientific">Streptomyces fuscus</name>
    <dbReference type="NCBI Taxonomy" id="3048495"/>
    <lineage>
        <taxon>Bacteria</taxon>
        <taxon>Bacillati</taxon>
        <taxon>Actinomycetota</taxon>
        <taxon>Actinomycetes</taxon>
        <taxon>Kitasatosporales</taxon>
        <taxon>Streptomycetaceae</taxon>
        <taxon>Streptomyces</taxon>
    </lineage>
</organism>
<dbReference type="SUPFAM" id="SSF47413">
    <property type="entry name" value="lambda repressor-like DNA-binding domains"/>
    <property type="match status" value="1"/>
</dbReference>
<feature type="domain" description="HTH cro/C1-type" evidence="1">
    <location>
        <begin position="78"/>
        <end position="123"/>
    </location>
</feature>
<dbReference type="InterPro" id="IPR010982">
    <property type="entry name" value="Lambda_DNA-bd_dom_sf"/>
</dbReference>
<comment type="caution">
    <text evidence="2">The sequence shown here is derived from an EMBL/GenBank/DDBJ whole genome shotgun (WGS) entry which is preliminary data.</text>
</comment>
<dbReference type="EMBL" id="JASJUS010000063">
    <property type="protein sequence ID" value="MDL2081972.1"/>
    <property type="molecule type" value="Genomic_DNA"/>
</dbReference>
<gene>
    <name evidence="2" type="ORF">QNN03_36660</name>
</gene>
<accession>A0ABT7JC79</accession>
<dbReference type="Gene3D" id="1.10.260.40">
    <property type="entry name" value="lambda repressor-like DNA-binding domains"/>
    <property type="match status" value="1"/>
</dbReference>
<sequence length="535" mass="58653">MALQQGARYCPCGTRLARDNKGERCGACARQERTVVGQPPDVPAEFWHHPQMREALESWHMGQVFHAYRTHPHHQRPLSQGSVADWLGMTQAQLSRIENGSAPQDLGKLMSWAHTLKLPADLLWFKLPGSRHQLAAPVLKQPEETDHQKPEPSPETQGSALLRVVVNGHPVLVPVDASTLASSGLGDLSAIQAGSTTSAEHEAMSPLHRRTLLSGIAAAALPGRGLEELQRVAAAMEDSRRYLDGPVVDYFRTQLENAKRDDGRLGPKKTLPVVLGLLGAIDQNARDVKPKARRELLSVGADGAEFAGWLYRDIHQTGQASFWYDRAMEWAQEANDTAMQGYVLLKKSQMAYDERDALRVLTLAQAAHHERWRLPPRVHAEVTQQEALGMAMTGEPLDAVKQKLDDARGLLASVPSDDPNPLGASLTDDTLMLRNAVTYTEAGKPSMAVELFSEAIASGTLSRRDTGFFNARRAAAVALCGEPDEAAELGRASAEVAHAMKSERTLRVLSDVLHTLDRWNGRPAVRDFREALRAS</sequence>
<dbReference type="RefSeq" id="WP_285437137.1">
    <property type="nucleotide sequence ID" value="NZ_JASJUS010000063.1"/>
</dbReference>
<evidence type="ECO:0000313" key="3">
    <source>
        <dbReference type="Proteomes" id="UP001241926"/>
    </source>
</evidence>
<proteinExistence type="predicted"/>